<accession>A0A1Q2YBK0</accession>
<feature type="domain" description="NAD-dependent epimerase/dehydratase" evidence="3">
    <location>
        <begin position="10"/>
        <end position="268"/>
    </location>
</feature>
<dbReference type="FunFam" id="3.40.50.720:FF:000191">
    <property type="entry name" value="Methylglyoxal reductase (NADPH-dependent)"/>
    <property type="match status" value="1"/>
</dbReference>
<dbReference type="EMBL" id="BDGI01000012">
    <property type="protein sequence ID" value="GAV26909.1"/>
    <property type="molecule type" value="Genomic_DNA"/>
</dbReference>
<dbReference type="PANTHER" id="PTHR10366:SF564">
    <property type="entry name" value="STEROL-4-ALPHA-CARBOXYLATE 3-DEHYDROGENASE, DECARBOXYLATING"/>
    <property type="match status" value="1"/>
</dbReference>
<dbReference type="Gene3D" id="3.40.50.720">
    <property type="entry name" value="NAD(P)-binding Rossmann-like Domain"/>
    <property type="match status" value="1"/>
</dbReference>
<dbReference type="CDD" id="cd05227">
    <property type="entry name" value="AR_SDR_e"/>
    <property type="match status" value="1"/>
</dbReference>
<dbReference type="InterPro" id="IPR001509">
    <property type="entry name" value="Epimerase_deHydtase"/>
</dbReference>
<proteinExistence type="inferred from homology"/>
<dbReference type="InterPro" id="IPR050425">
    <property type="entry name" value="NAD(P)_dehydrat-like"/>
</dbReference>
<dbReference type="SUPFAM" id="SSF51735">
    <property type="entry name" value="NAD(P)-binding Rossmann-fold domains"/>
    <property type="match status" value="1"/>
</dbReference>
<dbReference type="OrthoDB" id="2735536at2759"/>
<organism evidence="4 5">
    <name type="scientific">Pichia membranifaciens</name>
    <dbReference type="NCBI Taxonomy" id="4926"/>
    <lineage>
        <taxon>Eukaryota</taxon>
        <taxon>Fungi</taxon>
        <taxon>Dikarya</taxon>
        <taxon>Ascomycota</taxon>
        <taxon>Saccharomycotina</taxon>
        <taxon>Pichiomycetes</taxon>
        <taxon>Pichiales</taxon>
        <taxon>Pichiaceae</taxon>
        <taxon>Pichia</taxon>
    </lineage>
</organism>
<sequence>MSATNSKPTVLVTGATGFIAQHVVDKLLKRKYRVIGTARSEAKFAPLLENFKGKYPNADLTCAVVPDIAAPDAFDRVLKKHQEIKYVLHTASPFSFGLDKPYEEAYLKPAVNGTLNILHAIKKYAPQVTNVVVTSSFAAVMKANDTTTVFTNESWNPIKWEDVSNEEAAYVASKTYAEQAARKFYEEEKPNFKLATVNPPYVLGPQLFDSSVTKVLNSSNEALNGVAHVDPSETSPQKQICMLSVDVRDVAEAHVWPLEVPELANEREFIVAGPLIGQRVLNILNDNFPELKGKIAKGDYDSAEKLEKECCPKYDVSGTVNKAHNYKFIPLEKSVVDVYKQYLSKYNFS</sequence>
<name>A0A1Q2YBK0_9ASCO</name>
<dbReference type="PANTHER" id="PTHR10366">
    <property type="entry name" value="NAD DEPENDENT EPIMERASE/DEHYDRATASE"/>
    <property type="match status" value="1"/>
</dbReference>
<comment type="similarity">
    <text evidence="2">Belongs to the NAD(P)-dependent epimerase/dehydratase family. Dihydroflavonol-4-reductase subfamily.</text>
</comment>
<evidence type="ECO:0000313" key="4">
    <source>
        <dbReference type="EMBL" id="GAV26909.1"/>
    </source>
</evidence>
<dbReference type="InterPro" id="IPR036291">
    <property type="entry name" value="NAD(P)-bd_dom_sf"/>
</dbReference>
<keyword evidence="5" id="KW-1185">Reference proteome</keyword>
<dbReference type="Proteomes" id="UP000186136">
    <property type="component" value="Unassembled WGS sequence"/>
</dbReference>
<keyword evidence="1" id="KW-0560">Oxidoreductase</keyword>
<reference evidence="4 5" key="1">
    <citation type="submission" date="2016-08" db="EMBL/GenBank/DDBJ databases">
        <title>Whole genome shotgun sequence of Pichia membranifaciens KS47-1.</title>
        <authorList>
            <person name="Konishi M."/>
            <person name="Ishida M."/>
            <person name="Arakawa T."/>
            <person name="Kato Y."/>
            <person name="Horiuchi J."/>
        </authorList>
    </citation>
    <scope>NUCLEOTIDE SEQUENCE [LARGE SCALE GENOMIC DNA]</scope>
    <source>
        <strain evidence="4 5">KS47-1</strain>
    </source>
</reference>
<dbReference type="GO" id="GO:0016616">
    <property type="term" value="F:oxidoreductase activity, acting on the CH-OH group of donors, NAD or NADP as acceptor"/>
    <property type="evidence" value="ECO:0007669"/>
    <property type="project" value="TreeGrafter"/>
</dbReference>
<evidence type="ECO:0000256" key="1">
    <source>
        <dbReference type="ARBA" id="ARBA00023002"/>
    </source>
</evidence>
<evidence type="ECO:0000256" key="2">
    <source>
        <dbReference type="ARBA" id="ARBA00023445"/>
    </source>
</evidence>
<comment type="caution">
    <text evidence="4">The sequence shown here is derived from an EMBL/GenBank/DDBJ whole genome shotgun (WGS) entry which is preliminary data.</text>
</comment>
<dbReference type="AlphaFoldDB" id="A0A1Q2YBK0"/>
<protein>
    <recommendedName>
        <fullName evidence="3">NAD-dependent epimerase/dehydratase domain-containing protein</fullName>
    </recommendedName>
</protein>
<dbReference type="Pfam" id="PF01370">
    <property type="entry name" value="Epimerase"/>
    <property type="match status" value="1"/>
</dbReference>
<evidence type="ECO:0000313" key="5">
    <source>
        <dbReference type="Proteomes" id="UP000186136"/>
    </source>
</evidence>
<evidence type="ECO:0000259" key="3">
    <source>
        <dbReference type="Pfam" id="PF01370"/>
    </source>
</evidence>
<gene>
    <name evidence="4" type="ORF">PMKS-000370</name>
</gene>